<gene>
    <name evidence="2" type="ORF">PLEPLA_LOCUS44694</name>
</gene>
<evidence type="ECO:0000256" key="1">
    <source>
        <dbReference type="SAM" id="MobiDB-lite"/>
    </source>
</evidence>
<feature type="region of interest" description="Disordered" evidence="1">
    <location>
        <begin position="44"/>
        <end position="100"/>
    </location>
</feature>
<name>A0A9N7Z638_PLEPL</name>
<dbReference type="AlphaFoldDB" id="A0A9N7Z638"/>
<comment type="caution">
    <text evidence="2">The sequence shown here is derived from an EMBL/GenBank/DDBJ whole genome shotgun (WGS) entry which is preliminary data.</text>
</comment>
<evidence type="ECO:0000313" key="3">
    <source>
        <dbReference type="Proteomes" id="UP001153269"/>
    </source>
</evidence>
<evidence type="ECO:0000313" key="2">
    <source>
        <dbReference type="EMBL" id="CAB1456898.1"/>
    </source>
</evidence>
<accession>A0A9N7Z638</accession>
<protein>
    <submittedName>
        <fullName evidence="2">Uncharacterized protein</fullName>
    </submittedName>
</protein>
<sequence length="150" mass="15477">MSGKRKVEGGVIDGNVAGYNDGGGVEGIKGEGGNCHGLGLWQWGMCRGGPRRKRRERSRTGAGGGGTPGTSVVQTDTGATWGAGSKRCTRMPQGGPPALALPRAQRTVGWLRKAVEHSNGGAWGHRRHAGRADPGAPGPAHKAHASKERT</sequence>
<dbReference type="EMBL" id="CADEAL010004317">
    <property type="protein sequence ID" value="CAB1456898.1"/>
    <property type="molecule type" value="Genomic_DNA"/>
</dbReference>
<dbReference type="Proteomes" id="UP001153269">
    <property type="component" value="Unassembled WGS sequence"/>
</dbReference>
<reference evidence="2" key="1">
    <citation type="submission" date="2020-03" db="EMBL/GenBank/DDBJ databases">
        <authorList>
            <person name="Weist P."/>
        </authorList>
    </citation>
    <scope>NUCLEOTIDE SEQUENCE</scope>
</reference>
<feature type="region of interest" description="Disordered" evidence="1">
    <location>
        <begin position="118"/>
        <end position="150"/>
    </location>
</feature>
<organism evidence="2 3">
    <name type="scientific">Pleuronectes platessa</name>
    <name type="common">European plaice</name>
    <dbReference type="NCBI Taxonomy" id="8262"/>
    <lineage>
        <taxon>Eukaryota</taxon>
        <taxon>Metazoa</taxon>
        <taxon>Chordata</taxon>
        <taxon>Craniata</taxon>
        <taxon>Vertebrata</taxon>
        <taxon>Euteleostomi</taxon>
        <taxon>Actinopterygii</taxon>
        <taxon>Neopterygii</taxon>
        <taxon>Teleostei</taxon>
        <taxon>Neoteleostei</taxon>
        <taxon>Acanthomorphata</taxon>
        <taxon>Carangaria</taxon>
        <taxon>Pleuronectiformes</taxon>
        <taxon>Pleuronectoidei</taxon>
        <taxon>Pleuronectidae</taxon>
        <taxon>Pleuronectes</taxon>
    </lineage>
</organism>
<keyword evidence="3" id="KW-1185">Reference proteome</keyword>
<proteinExistence type="predicted"/>